<dbReference type="RefSeq" id="WP_091187960.1">
    <property type="nucleotide sequence ID" value="NZ_FNRY01000002.1"/>
</dbReference>
<dbReference type="CDD" id="cd00229">
    <property type="entry name" value="SGNH_hydrolase"/>
    <property type="match status" value="1"/>
</dbReference>
<name>A0A1H4TTC5_9MICO</name>
<dbReference type="InterPro" id="IPR013830">
    <property type="entry name" value="SGNH_hydro"/>
</dbReference>
<protein>
    <recommendedName>
        <fullName evidence="1">SGNH hydrolase-type esterase domain-containing protein</fullName>
    </recommendedName>
</protein>
<dbReference type="AlphaFoldDB" id="A0A1H4TTC5"/>
<evidence type="ECO:0000313" key="3">
    <source>
        <dbReference type="Proteomes" id="UP000199183"/>
    </source>
</evidence>
<dbReference type="Pfam" id="PF13472">
    <property type="entry name" value="Lipase_GDSL_2"/>
    <property type="match status" value="1"/>
</dbReference>
<reference evidence="2 3" key="1">
    <citation type="submission" date="2016-10" db="EMBL/GenBank/DDBJ databases">
        <authorList>
            <person name="de Groot N.N."/>
        </authorList>
    </citation>
    <scope>NUCLEOTIDE SEQUENCE [LARGE SCALE GENOMIC DNA]</scope>
    <source>
        <strain evidence="2 3">DSM 21799</strain>
    </source>
</reference>
<dbReference type="STRING" id="640635.SAMN04489806_3313"/>
<organism evidence="2 3">
    <name type="scientific">Paramicrobacterium humi</name>
    <dbReference type="NCBI Taxonomy" id="640635"/>
    <lineage>
        <taxon>Bacteria</taxon>
        <taxon>Bacillati</taxon>
        <taxon>Actinomycetota</taxon>
        <taxon>Actinomycetes</taxon>
        <taxon>Micrococcales</taxon>
        <taxon>Microbacteriaceae</taxon>
        <taxon>Paramicrobacterium</taxon>
    </lineage>
</organism>
<dbReference type="InterPro" id="IPR036514">
    <property type="entry name" value="SGNH_hydro_sf"/>
</dbReference>
<evidence type="ECO:0000313" key="2">
    <source>
        <dbReference type="EMBL" id="SEC59745.1"/>
    </source>
</evidence>
<evidence type="ECO:0000259" key="1">
    <source>
        <dbReference type="Pfam" id="PF13472"/>
    </source>
</evidence>
<dbReference type="SUPFAM" id="SSF52266">
    <property type="entry name" value="SGNH hydrolase"/>
    <property type="match status" value="1"/>
</dbReference>
<dbReference type="OrthoDB" id="5102366at2"/>
<keyword evidence="3" id="KW-1185">Reference proteome</keyword>
<dbReference type="EMBL" id="FNRY01000002">
    <property type="protein sequence ID" value="SEC59745.1"/>
    <property type="molecule type" value="Genomic_DNA"/>
</dbReference>
<accession>A0A1H4TTC5</accession>
<sequence length="290" mass="31014">MAPSTTGDASMPRRRRRGIRVAALALSLAAAASVGAVVVSAFRPTEAPPVAVAQQAPHHGTTAVVASVPFDDAWKRIDQRDHPFVIAVAGDSTGNEPGEWVDLAFRRLAVETDRPLVEHPWNLESNAYDPEITANSDAANAPLIVWNGSASGKTAAYSLEHIDTLLPKRPDILIINHGLNNVRKPRAVGPEFSNLLAAVEQRWPASVGYAVILENPRFDKWHEAHKRVLEDVRAWAAPRTNVLLIDVNAAYLAAEAGPASFLVGDRLHPNPSGSALTAGTVLDALTRAGT</sequence>
<dbReference type="Proteomes" id="UP000199183">
    <property type="component" value="Unassembled WGS sequence"/>
</dbReference>
<proteinExistence type="predicted"/>
<feature type="domain" description="SGNH hydrolase-type esterase" evidence="1">
    <location>
        <begin position="144"/>
        <end position="275"/>
    </location>
</feature>
<gene>
    <name evidence="2" type="ORF">SAMN04489806_3313</name>
</gene>
<dbReference type="Gene3D" id="3.40.50.1110">
    <property type="entry name" value="SGNH hydrolase"/>
    <property type="match status" value="1"/>
</dbReference>